<evidence type="ECO:0000313" key="10">
    <source>
        <dbReference type="Proteomes" id="UP000694547"/>
    </source>
</evidence>
<feature type="compositionally biased region" description="Low complexity" evidence="7">
    <location>
        <begin position="446"/>
        <end position="485"/>
    </location>
</feature>
<dbReference type="CDD" id="cd17710">
    <property type="entry name" value="BRCT_PAXIP1_rpt2"/>
    <property type="match status" value="1"/>
</dbReference>
<reference evidence="9 10" key="1">
    <citation type="submission" date="2018-10" db="EMBL/GenBank/DDBJ databases">
        <title>Improved assembly of the deer mouse Peromyscus maniculatus genome.</title>
        <authorList>
            <person name="Lassance J.-M."/>
            <person name="Hoekstra H.E."/>
        </authorList>
    </citation>
    <scope>NUCLEOTIDE SEQUENCE [LARGE SCALE GENOMIC DNA]</scope>
</reference>
<feature type="compositionally biased region" description="Low complexity" evidence="7">
    <location>
        <begin position="572"/>
        <end position="582"/>
    </location>
</feature>
<dbReference type="CDD" id="cd17712">
    <property type="entry name" value="BRCT_PAXIP1_rpt5"/>
    <property type="match status" value="1"/>
</dbReference>
<dbReference type="GO" id="GO:0030330">
    <property type="term" value="P:DNA damage response, signal transduction by p53 class mediator"/>
    <property type="evidence" value="ECO:0007669"/>
    <property type="project" value="Ensembl"/>
</dbReference>
<feature type="region of interest" description="Disordered" evidence="7">
    <location>
        <begin position="531"/>
        <end position="583"/>
    </location>
</feature>
<dbReference type="GO" id="GO:0044666">
    <property type="term" value="C:MLL3/4 complex"/>
    <property type="evidence" value="ECO:0007669"/>
    <property type="project" value="Ensembl"/>
</dbReference>
<dbReference type="Pfam" id="PF12738">
    <property type="entry name" value="PTCB-BRCT"/>
    <property type="match status" value="2"/>
</dbReference>
<dbReference type="GO" id="GO:0060612">
    <property type="term" value="P:adipose tissue development"/>
    <property type="evidence" value="ECO:0007669"/>
    <property type="project" value="Ensembl"/>
</dbReference>
<dbReference type="SMART" id="SM00292">
    <property type="entry name" value="BRCT"/>
    <property type="match status" value="6"/>
</dbReference>
<dbReference type="CDD" id="cd17730">
    <property type="entry name" value="BRCT_PAXIP1_rpt4"/>
    <property type="match status" value="1"/>
</dbReference>
<keyword evidence="10" id="KW-1185">Reference proteome</keyword>
<feature type="region of interest" description="Disordered" evidence="7">
    <location>
        <begin position="190"/>
        <end position="281"/>
    </location>
</feature>
<dbReference type="GO" id="GO:1902749">
    <property type="term" value="P:regulation of cell cycle G2/M phase transition"/>
    <property type="evidence" value="ECO:0007669"/>
    <property type="project" value="Ensembl"/>
</dbReference>
<feature type="domain" description="BRCT" evidence="8">
    <location>
        <begin position="94"/>
        <end position="183"/>
    </location>
</feature>
<dbReference type="GO" id="GO:0010212">
    <property type="term" value="P:response to ionizing radiation"/>
    <property type="evidence" value="ECO:0007669"/>
    <property type="project" value="Ensembl"/>
</dbReference>
<protein>
    <recommendedName>
        <fullName evidence="5">PAX-interacting protein 1</fullName>
    </recommendedName>
    <alternativeName>
        <fullName evidence="6">PAX transactivation activation domain-interacting protein</fullName>
    </alternativeName>
</protein>
<dbReference type="InterPro" id="IPR051579">
    <property type="entry name" value="DDR_Transcriptional_Reg"/>
</dbReference>
<dbReference type="CDD" id="cd17714">
    <property type="entry name" value="BRCT_PAXIP1_rpt1"/>
    <property type="match status" value="1"/>
</dbReference>
<dbReference type="Ensembl" id="ENSPEMT00000033220.2">
    <property type="protein sequence ID" value="ENSPEMP00000028794.2"/>
    <property type="gene ID" value="ENSPEMG00000024228.2"/>
</dbReference>
<feature type="compositionally biased region" description="Low complexity" evidence="7">
    <location>
        <begin position="422"/>
        <end position="436"/>
    </location>
</feature>
<evidence type="ECO:0000256" key="3">
    <source>
        <dbReference type="ARBA" id="ARBA00022763"/>
    </source>
</evidence>
<dbReference type="AlphaFoldDB" id="A0A8C8UG64"/>
<comment type="subcellular location">
    <subcellularLocation>
        <location evidence="1">Nucleus</location>
    </subcellularLocation>
</comment>
<dbReference type="CDD" id="cd17711">
    <property type="entry name" value="BRCT_PAXIP1_rpt3"/>
    <property type="match status" value="1"/>
</dbReference>
<dbReference type="Pfam" id="PF16589">
    <property type="entry name" value="BRCT_2"/>
    <property type="match status" value="1"/>
</dbReference>
<dbReference type="PANTHER" id="PTHR23196:SF1">
    <property type="entry name" value="PAX-INTERACTING PROTEIN 1"/>
    <property type="match status" value="1"/>
</dbReference>
<feature type="domain" description="BRCT" evidence="8">
    <location>
        <begin position="8"/>
        <end position="93"/>
    </location>
</feature>
<dbReference type="Gene3D" id="3.40.50.10190">
    <property type="entry name" value="BRCT domain"/>
    <property type="match status" value="5"/>
</dbReference>
<feature type="compositionally biased region" description="Acidic residues" evidence="7">
    <location>
        <begin position="190"/>
        <end position="207"/>
    </location>
</feature>
<reference evidence="9" key="2">
    <citation type="submission" date="2025-08" db="UniProtKB">
        <authorList>
            <consortium name="Ensembl"/>
        </authorList>
    </citation>
    <scope>IDENTIFICATION</scope>
</reference>
<dbReference type="GO" id="GO:0048304">
    <property type="term" value="P:positive regulation of isotype switching to IgG isotypes"/>
    <property type="evidence" value="ECO:0007669"/>
    <property type="project" value="Ensembl"/>
</dbReference>
<dbReference type="GO" id="GO:0060261">
    <property type="term" value="P:positive regulation of transcription initiation by RNA polymerase II"/>
    <property type="evidence" value="ECO:0007669"/>
    <property type="project" value="Ensembl"/>
</dbReference>
<keyword evidence="4" id="KW-0539">Nucleus</keyword>
<evidence type="ECO:0000256" key="2">
    <source>
        <dbReference type="ARBA" id="ARBA00022737"/>
    </source>
</evidence>
<feature type="domain" description="BRCT" evidence="8">
    <location>
        <begin position="857"/>
        <end position="938"/>
    </location>
</feature>
<dbReference type="Proteomes" id="UP000694547">
    <property type="component" value="Chromosome 3"/>
</dbReference>
<evidence type="ECO:0000313" key="9">
    <source>
        <dbReference type="Ensembl" id="ENSPEMP00000028794.2"/>
    </source>
</evidence>
<dbReference type="GO" id="GO:0060717">
    <property type="term" value="P:chorion development"/>
    <property type="evidence" value="ECO:0007669"/>
    <property type="project" value="Ensembl"/>
</dbReference>
<dbReference type="GeneTree" id="ENSGT00940000155757"/>
<evidence type="ECO:0000256" key="7">
    <source>
        <dbReference type="SAM" id="MobiDB-lite"/>
    </source>
</evidence>
<dbReference type="InterPro" id="IPR001357">
    <property type="entry name" value="BRCT_dom"/>
</dbReference>
<dbReference type="GO" id="GO:0043542">
    <property type="term" value="P:endothelial cell migration"/>
    <property type="evidence" value="ECO:0007669"/>
    <property type="project" value="Ensembl"/>
</dbReference>
<feature type="compositionally biased region" description="Low complexity" evidence="7">
    <location>
        <begin position="550"/>
        <end position="565"/>
    </location>
</feature>
<dbReference type="PROSITE" id="PS50172">
    <property type="entry name" value="BRCT"/>
    <property type="match status" value="5"/>
</dbReference>
<dbReference type="Pfam" id="PF00533">
    <property type="entry name" value="BRCT"/>
    <property type="match status" value="1"/>
</dbReference>
<keyword evidence="3" id="KW-0227">DNA damage</keyword>
<evidence type="ECO:0000256" key="1">
    <source>
        <dbReference type="ARBA" id="ARBA00004123"/>
    </source>
</evidence>
<dbReference type="GO" id="GO:0001570">
    <property type="term" value="P:vasculogenesis"/>
    <property type="evidence" value="ECO:0007669"/>
    <property type="project" value="Ensembl"/>
</dbReference>
<dbReference type="GO" id="GO:0031398">
    <property type="term" value="P:positive regulation of protein ubiquitination"/>
    <property type="evidence" value="ECO:0007669"/>
    <property type="project" value="Ensembl"/>
</dbReference>
<feature type="region of interest" description="Disordered" evidence="7">
    <location>
        <begin position="422"/>
        <end position="485"/>
    </location>
</feature>
<feature type="compositionally biased region" description="Low complexity" evidence="7">
    <location>
        <begin position="218"/>
        <end position="228"/>
    </location>
</feature>
<dbReference type="SUPFAM" id="SSF52113">
    <property type="entry name" value="BRCT domain"/>
    <property type="match status" value="5"/>
</dbReference>
<dbReference type="FunFam" id="3.40.50.10190:FF:000043">
    <property type="entry name" value="PAX interacting protein 1"/>
    <property type="match status" value="1"/>
</dbReference>
<evidence type="ECO:0000256" key="4">
    <source>
        <dbReference type="ARBA" id="ARBA00023242"/>
    </source>
</evidence>
<feature type="compositionally biased region" description="Low complexity" evidence="7">
    <location>
        <begin position="531"/>
        <end position="541"/>
    </location>
</feature>
<accession>A0A8C8UG64</accession>
<dbReference type="FunFam" id="3.40.50.10190:FF:000046">
    <property type="entry name" value="PAX interacting protein 1"/>
    <property type="match status" value="1"/>
</dbReference>
<evidence type="ECO:0000256" key="6">
    <source>
        <dbReference type="ARBA" id="ARBA00030146"/>
    </source>
</evidence>
<name>A0A8C8UG64_PERMB</name>
<sequence length="1060" mass="119716">MSEPAPEVPEDLFREVKYYAVGDIDPQVIRLLKAGKAKEVSYNALASHIISEDGDNPEVGEAREVFDLPVVKPSWVTLSVQCGALLPVNGFSPESCQIFFGLTACLSQVSSEDRSALWALITFHGGNCQLNLNKKCTHLIVPEPKGEKYERAVKRASIKIVTPDWVLDCVSEKSRKDEAFYHPRLIIYEEEEEEEEEEEGDNEEQDSQNEGSTEEKSSAASSPEASPADQPFSPKPRAEVSKGELMFDDSSDSSPEKQERSLNWAPAEAPPLTTAQRRLPQGKGPGLINLCANVPPVPGDILPPDIRGNLMAAGQNLQSSERSEMLGTWSPAVRTLRNITNNADIQQISRPSNVAHILQSLSAPTKNLEQQVAHGQQGHPTASAVLFGQSKGAPETHMLQQHHPPQQPPQQHPVLHLQPQIMQLQQQQQQQQQQQPQPYPQPPSHQFPQQVHQHQFSQQQLQFPQQPLHPQQLHRPQQQLQSFQQQHALQQQLHQLQQQQLQQHQLAQLQQQQQQQHNLLQQQHQQQQLHRLQQQQQMQNQATHLSQTSQALQHQVPPQQPLQLPLQPPPQQQQQQQQQQQLFGHDPAVEIPEEGFLLGCVFAIADYPEQMSDKQLLATWKRIIQAHGGTVDPTFTSRCTHLLCESQVSSMYAQALRERKRCVTAHWLNTVLKKKKLVPPHRALHFPVAFPPGGKPCSQHIISVTGFVDNDRDDLKLMAYLAGAKYTGYLCRSNTVLICKEPSGLKYEKAKEWRIPCVNAQWLGDILLGNLEALRQVQYGRYTAFNLPDPFAPTPHLVLSLLDAWRVPVKVTAELLMGVRLPPKLKPNEVANIQPSSKRARIEDLPPPTKKLTPELTPYVLFTGFEPVQVQQYIKKLYILGGEVAESTKKCTHLIASKVTRTVKFLTAISVVKHIVTPEWLEECFKCQKFIDEQNYILRDAEAEVLFSFSLEESLKRAHVAPLFKTKYFYITPGICPSLATMKAIVECAGGKVLAKQPSFRKLMEHRQNKSLSEIILISCENDLHLCREYFARGIDVHNAEFVLTGVLTQTLDYESYKFN</sequence>
<reference evidence="9" key="3">
    <citation type="submission" date="2025-09" db="UniProtKB">
        <authorList>
            <consortium name="Ensembl"/>
        </authorList>
    </citation>
    <scope>IDENTIFICATION</scope>
</reference>
<dbReference type="GO" id="GO:0006338">
    <property type="term" value="P:chromatin remodeling"/>
    <property type="evidence" value="ECO:0007669"/>
    <property type="project" value="Ensembl"/>
</dbReference>
<dbReference type="InterPro" id="IPR036420">
    <property type="entry name" value="BRCT_dom_sf"/>
</dbReference>
<feature type="domain" description="BRCT" evidence="8">
    <location>
        <begin position="592"/>
        <end position="685"/>
    </location>
</feature>
<evidence type="ECO:0000259" key="8">
    <source>
        <dbReference type="PROSITE" id="PS50172"/>
    </source>
</evidence>
<evidence type="ECO:0000256" key="5">
    <source>
        <dbReference type="ARBA" id="ARBA00023858"/>
    </source>
</evidence>
<dbReference type="CDD" id="cd18440">
    <property type="entry name" value="BRCT_PAXIP1_rpt6"/>
    <property type="match status" value="1"/>
</dbReference>
<feature type="domain" description="BRCT" evidence="8">
    <location>
        <begin position="702"/>
        <end position="763"/>
    </location>
</feature>
<proteinExistence type="predicted"/>
<dbReference type="FunFam" id="3.40.50.10190:FF:000036">
    <property type="entry name" value="PAX interacting protein 1"/>
    <property type="match status" value="1"/>
</dbReference>
<dbReference type="PANTHER" id="PTHR23196">
    <property type="entry name" value="PAX TRANSCRIPTION ACTIVATION DOMAIN INTERACTING PROTEIN"/>
    <property type="match status" value="1"/>
</dbReference>
<dbReference type="Pfam" id="PF16770">
    <property type="entry name" value="RTT107_BRCT_5"/>
    <property type="match status" value="1"/>
</dbReference>
<organism evidence="9 10">
    <name type="scientific">Peromyscus maniculatus bairdii</name>
    <name type="common">Prairie deer mouse</name>
    <dbReference type="NCBI Taxonomy" id="230844"/>
    <lineage>
        <taxon>Eukaryota</taxon>
        <taxon>Metazoa</taxon>
        <taxon>Chordata</taxon>
        <taxon>Craniata</taxon>
        <taxon>Vertebrata</taxon>
        <taxon>Euteleostomi</taxon>
        <taxon>Mammalia</taxon>
        <taxon>Eutheria</taxon>
        <taxon>Euarchontoglires</taxon>
        <taxon>Glires</taxon>
        <taxon>Rodentia</taxon>
        <taxon>Myomorpha</taxon>
        <taxon>Muroidea</taxon>
        <taxon>Cricetidae</taxon>
        <taxon>Neotominae</taxon>
        <taxon>Peromyscus</taxon>
    </lineage>
</organism>
<keyword evidence="2" id="KW-0677">Repeat</keyword>